<dbReference type="EMBL" id="QXGF01000790">
    <property type="protein sequence ID" value="KAE8935585.1"/>
    <property type="molecule type" value="Genomic_DNA"/>
</dbReference>
<comment type="caution">
    <text evidence="7">The sequence shown here is derived from an EMBL/GenBank/DDBJ whole genome shotgun (WGS) entry which is preliminary data.</text>
</comment>
<dbReference type="Proteomes" id="UP000441208">
    <property type="component" value="Unassembled WGS sequence"/>
</dbReference>
<feature type="region of interest" description="Disordered" evidence="1">
    <location>
        <begin position="24"/>
        <end position="54"/>
    </location>
</feature>
<evidence type="ECO:0000313" key="8">
    <source>
        <dbReference type="EMBL" id="KAE9186608.1"/>
    </source>
</evidence>
<keyword evidence="2" id="KW-0732">Signal</keyword>
<dbReference type="AlphaFoldDB" id="A0A6A3S548"/>
<dbReference type="Proteomes" id="UP000433483">
    <property type="component" value="Unassembled WGS sequence"/>
</dbReference>
<evidence type="ECO:0000313" key="4">
    <source>
        <dbReference type="EMBL" id="KAE8985210.1"/>
    </source>
</evidence>
<sequence>MTGGVVDWIKLLALTLWTVGSIPAADKKSPRAGGDQDPQRGTSLVAQAVRASRH</sequence>
<keyword evidence="12" id="KW-1185">Reference proteome</keyword>
<evidence type="ECO:0000313" key="5">
    <source>
        <dbReference type="EMBL" id="KAE9083636.1"/>
    </source>
</evidence>
<dbReference type="EMBL" id="QXFZ01001882">
    <property type="protein sequence ID" value="KAE9083636.1"/>
    <property type="molecule type" value="Genomic_DNA"/>
</dbReference>
<dbReference type="Proteomes" id="UP000440732">
    <property type="component" value="Unassembled WGS sequence"/>
</dbReference>
<reference evidence="11 12" key="1">
    <citation type="submission" date="2018-08" db="EMBL/GenBank/DDBJ databases">
        <title>Genomic investigation of the strawberry pathogen Phytophthora fragariae indicates pathogenicity is determined by transcriptional variation in three key races.</title>
        <authorList>
            <person name="Adams T.M."/>
            <person name="Armitage A.D."/>
            <person name="Sobczyk M.K."/>
            <person name="Bates H.J."/>
            <person name="Dunwell J.M."/>
            <person name="Nellist C.F."/>
            <person name="Harrison R.J."/>
        </authorList>
    </citation>
    <scope>NUCLEOTIDE SEQUENCE [LARGE SCALE GENOMIC DNA]</scope>
    <source>
        <strain evidence="10 13">A4</strain>
        <strain evidence="9 14">BC-1</strain>
        <strain evidence="8 12">NOV-27</strain>
        <strain evidence="7 15">NOV-5</strain>
        <strain evidence="5 16">NOV-71</strain>
        <strain evidence="3 11">NOV-9</strain>
        <strain evidence="6 18">ONT-3</strain>
        <strain evidence="4 17">SCRP245</strain>
    </source>
</reference>
<evidence type="ECO:0000256" key="1">
    <source>
        <dbReference type="SAM" id="MobiDB-lite"/>
    </source>
</evidence>
<gene>
    <name evidence="10" type="ORF">PF001_g20797</name>
    <name evidence="9" type="ORF">PF002_g22150</name>
    <name evidence="8" type="ORF">PF005_g20782</name>
    <name evidence="7" type="ORF">PF006_g20728</name>
    <name evidence="5" type="ORF">PF007_g21821</name>
    <name evidence="3" type="ORF">PF009_g14473</name>
    <name evidence="6" type="ORF">PF010_g21023</name>
    <name evidence="4" type="ORF">PF011_g20478</name>
</gene>
<evidence type="ECO:0008006" key="19">
    <source>
        <dbReference type="Google" id="ProtNLM"/>
    </source>
</evidence>
<organism evidence="7 15">
    <name type="scientific">Phytophthora fragariae</name>
    <dbReference type="NCBI Taxonomy" id="53985"/>
    <lineage>
        <taxon>Eukaryota</taxon>
        <taxon>Sar</taxon>
        <taxon>Stramenopiles</taxon>
        <taxon>Oomycota</taxon>
        <taxon>Peronosporomycetes</taxon>
        <taxon>Peronosporales</taxon>
        <taxon>Peronosporaceae</taxon>
        <taxon>Phytophthora</taxon>
    </lineage>
</organism>
<evidence type="ECO:0000313" key="3">
    <source>
        <dbReference type="EMBL" id="KAE8935585.1"/>
    </source>
</evidence>
<dbReference type="Proteomes" id="UP000437068">
    <property type="component" value="Unassembled WGS sequence"/>
</dbReference>
<dbReference type="Proteomes" id="UP000429523">
    <property type="component" value="Unassembled WGS sequence"/>
</dbReference>
<evidence type="ECO:0000313" key="6">
    <source>
        <dbReference type="EMBL" id="KAE9083961.1"/>
    </source>
</evidence>
<evidence type="ECO:0000313" key="9">
    <source>
        <dbReference type="EMBL" id="KAE9199425.1"/>
    </source>
</evidence>
<accession>A0A6A3S548</accession>
<evidence type="ECO:0000313" key="16">
    <source>
        <dbReference type="Proteomes" id="UP000441208"/>
    </source>
</evidence>
<evidence type="ECO:0000313" key="14">
    <source>
        <dbReference type="Proteomes" id="UP000440367"/>
    </source>
</evidence>
<protein>
    <recommendedName>
        <fullName evidence="19">RxLR effector protein</fullName>
    </recommendedName>
</protein>
<dbReference type="EMBL" id="QXGB01001715">
    <property type="protein sequence ID" value="KAE9186608.1"/>
    <property type="molecule type" value="Genomic_DNA"/>
</dbReference>
<evidence type="ECO:0000313" key="11">
    <source>
        <dbReference type="Proteomes" id="UP000429523"/>
    </source>
</evidence>
<dbReference type="Proteomes" id="UP000440367">
    <property type="component" value="Unassembled WGS sequence"/>
</dbReference>
<evidence type="ECO:0000313" key="18">
    <source>
        <dbReference type="Proteomes" id="UP000488956"/>
    </source>
</evidence>
<dbReference type="EMBL" id="QXGA01001836">
    <property type="protein sequence ID" value="KAE9109161.1"/>
    <property type="molecule type" value="Genomic_DNA"/>
</dbReference>
<evidence type="ECO:0000313" key="12">
    <source>
        <dbReference type="Proteomes" id="UP000433483"/>
    </source>
</evidence>
<evidence type="ECO:0000313" key="13">
    <source>
        <dbReference type="Proteomes" id="UP000437068"/>
    </source>
</evidence>
<dbReference type="Proteomes" id="UP000460718">
    <property type="component" value="Unassembled WGS sequence"/>
</dbReference>
<evidence type="ECO:0000313" key="10">
    <source>
        <dbReference type="EMBL" id="KAE9287846.1"/>
    </source>
</evidence>
<evidence type="ECO:0000313" key="17">
    <source>
        <dbReference type="Proteomes" id="UP000460718"/>
    </source>
</evidence>
<dbReference type="EMBL" id="QXGE01001824">
    <property type="protein sequence ID" value="KAE9287846.1"/>
    <property type="molecule type" value="Genomic_DNA"/>
</dbReference>
<dbReference type="EMBL" id="QXFX01001845">
    <property type="protein sequence ID" value="KAE9083961.1"/>
    <property type="molecule type" value="Genomic_DNA"/>
</dbReference>
<dbReference type="EMBL" id="QXGD01001771">
    <property type="protein sequence ID" value="KAE9199425.1"/>
    <property type="molecule type" value="Genomic_DNA"/>
</dbReference>
<feature type="signal peptide" evidence="2">
    <location>
        <begin position="1"/>
        <end position="24"/>
    </location>
</feature>
<evidence type="ECO:0000313" key="15">
    <source>
        <dbReference type="Proteomes" id="UP000440732"/>
    </source>
</evidence>
<dbReference type="Proteomes" id="UP000488956">
    <property type="component" value="Unassembled WGS sequence"/>
</dbReference>
<evidence type="ECO:0000313" key="7">
    <source>
        <dbReference type="EMBL" id="KAE9109161.1"/>
    </source>
</evidence>
<feature type="chain" id="PRO_5036165992" description="RxLR effector protein" evidence="2">
    <location>
        <begin position="25"/>
        <end position="54"/>
    </location>
</feature>
<evidence type="ECO:0000256" key="2">
    <source>
        <dbReference type="SAM" id="SignalP"/>
    </source>
</evidence>
<dbReference type="EMBL" id="QXFW01001836">
    <property type="protein sequence ID" value="KAE8985210.1"/>
    <property type="molecule type" value="Genomic_DNA"/>
</dbReference>
<name>A0A6A3S548_9STRA</name>
<proteinExistence type="predicted"/>